<protein>
    <recommendedName>
        <fullName evidence="3">histidine kinase</fullName>
        <ecNumber evidence="3">2.7.13.3</ecNumber>
    </recommendedName>
</protein>
<feature type="domain" description="Histidine kinase" evidence="13">
    <location>
        <begin position="514"/>
        <end position="611"/>
    </location>
</feature>
<comment type="catalytic activity">
    <reaction evidence="1">
        <text>ATP + protein L-histidine = ADP + protein N-phospho-L-histidine.</text>
        <dbReference type="EC" id="2.7.13.3"/>
    </reaction>
</comment>
<dbReference type="EMBL" id="JBHTLM010000031">
    <property type="protein sequence ID" value="MFD1179432.1"/>
    <property type="molecule type" value="Genomic_DNA"/>
</dbReference>
<gene>
    <name evidence="15" type="ORF">ACFQ3W_24485</name>
</gene>
<dbReference type="PROSITE" id="PS50885">
    <property type="entry name" value="HAMP"/>
    <property type="match status" value="1"/>
</dbReference>
<evidence type="ECO:0000256" key="7">
    <source>
        <dbReference type="ARBA" id="ARBA00022741"/>
    </source>
</evidence>
<keyword evidence="12" id="KW-1133">Transmembrane helix</keyword>
<comment type="caution">
    <text evidence="15">The sequence shown here is derived from an EMBL/GenBank/DDBJ whole genome shotgun (WGS) entry which is preliminary data.</text>
</comment>
<evidence type="ECO:0000256" key="2">
    <source>
        <dbReference type="ARBA" id="ARBA00004651"/>
    </source>
</evidence>
<sequence length="612" mass="69360">MIAVIRRLNRLKFRTKLIIYYVFLITLPMVLISYAYYTTSSDVILKNASDSMQEVVKKNNQVTDIVLTRVKDQSLSLLADPDLFHLFDRPQPTDLLELLQMDRKVSDILNKYYASEPSIDSVQLVTSYYSFGGMASLTSRPTFVSVNPSKLRSSALYQEALKADGKMIWFPTYDFAKQFDQGELRDMDPRYRFVFSAAQLLKSSIVQNGVVKSWGKRTEYPMLLINFNESFFRSLKGSDSTTDGSYMFVVTPQGQIVAHPDPAKLTSIETSDWLENAIKAKSGTAISKVNDQKVLICYDTSDMTGWIGVLVVPYEHLLSDLPLIHTYSLYIAAILIAISIGVAYMISGWLTHPIKKLLVAIQLTGSGVFSTKIPEQNDFEFGILIRKFNLMNEKISDLINENYKTQLREKEAEIMALNLQLNPHFLYNTLNVINWMALERNEEAISKMLVCLSTMLQYTVKNKQELVRFEDDLTWLKSYLHIMEQRYYGVFETELVLDDIHPDCKVPKMFMQPIVENAIIHGFSAKSGGGLLRISGCGREGLLEFTITDNGKGIDEETLRSVQSPDSDTSGVGVANVKNRIKLLYGEPYGIDINTTMDEGTQVTIRIPMERG</sequence>
<dbReference type="Gene3D" id="3.30.450.20">
    <property type="entry name" value="PAS domain"/>
    <property type="match status" value="1"/>
</dbReference>
<dbReference type="GO" id="GO:0004673">
    <property type="term" value="F:protein histidine kinase activity"/>
    <property type="evidence" value="ECO:0007669"/>
    <property type="project" value="UniProtKB-EC"/>
</dbReference>
<dbReference type="RefSeq" id="WP_379321857.1">
    <property type="nucleotide sequence ID" value="NZ_JBHTLM010000031.1"/>
</dbReference>
<evidence type="ECO:0000259" key="14">
    <source>
        <dbReference type="PROSITE" id="PS50885"/>
    </source>
</evidence>
<dbReference type="CDD" id="cd12912">
    <property type="entry name" value="PDC2_MCP_like"/>
    <property type="match status" value="1"/>
</dbReference>
<reference evidence="16" key="1">
    <citation type="journal article" date="2019" name="Int. J. Syst. Evol. Microbiol.">
        <title>The Global Catalogue of Microorganisms (GCM) 10K type strain sequencing project: providing services to taxonomists for standard genome sequencing and annotation.</title>
        <authorList>
            <consortium name="The Broad Institute Genomics Platform"/>
            <consortium name="The Broad Institute Genome Sequencing Center for Infectious Disease"/>
            <person name="Wu L."/>
            <person name="Ma J."/>
        </authorList>
    </citation>
    <scope>NUCLEOTIDE SEQUENCE [LARGE SCALE GENOMIC DNA]</scope>
    <source>
        <strain evidence="16">CCUG 59189</strain>
    </source>
</reference>
<dbReference type="InterPro" id="IPR010559">
    <property type="entry name" value="Sig_transdc_His_kin_internal"/>
</dbReference>
<keyword evidence="10" id="KW-0902">Two-component regulatory system</keyword>
<dbReference type="Proteomes" id="UP001597262">
    <property type="component" value="Unassembled WGS sequence"/>
</dbReference>
<dbReference type="SMART" id="SM00387">
    <property type="entry name" value="HATPase_c"/>
    <property type="match status" value="1"/>
</dbReference>
<organism evidence="15 16">
    <name type="scientific">Paenibacillus puldeungensis</name>
    <dbReference type="NCBI Taxonomy" id="696536"/>
    <lineage>
        <taxon>Bacteria</taxon>
        <taxon>Bacillati</taxon>
        <taxon>Bacillota</taxon>
        <taxon>Bacilli</taxon>
        <taxon>Bacillales</taxon>
        <taxon>Paenibacillaceae</taxon>
        <taxon>Paenibacillus</taxon>
    </lineage>
</organism>
<evidence type="ECO:0000256" key="5">
    <source>
        <dbReference type="ARBA" id="ARBA00022553"/>
    </source>
</evidence>
<evidence type="ECO:0000256" key="1">
    <source>
        <dbReference type="ARBA" id="ARBA00000085"/>
    </source>
</evidence>
<dbReference type="SUPFAM" id="SSF55874">
    <property type="entry name" value="ATPase domain of HSP90 chaperone/DNA topoisomerase II/histidine kinase"/>
    <property type="match status" value="1"/>
</dbReference>
<keyword evidence="11 12" id="KW-0472">Membrane</keyword>
<name>A0ABW3S4L3_9BACL</name>
<dbReference type="PANTHER" id="PTHR34220:SF7">
    <property type="entry name" value="SENSOR HISTIDINE KINASE YPDA"/>
    <property type="match status" value="1"/>
</dbReference>
<keyword evidence="6 15" id="KW-0808">Transferase</keyword>
<evidence type="ECO:0000259" key="13">
    <source>
        <dbReference type="PROSITE" id="PS50109"/>
    </source>
</evidence>
<evidence type="ECO:0000256" key="12">
    <source>
        <dbReference type="SAM" id="Phobius"/>
    </source>
</evidence>
<feature type="transmembrane region" description="Helical" evidence="12">
    <location>
        <begin position="327"/>
        <end position="346"/>
    </location>
</feature>
<evidence type="ECO:0000256" key="3">
    <source>
        <dbReference type="ARBA" id="ARBA00012438"/>
    </source>
</evidence>
<dbReference type="CDD" id="cd06225">
    <property type="entry name" value="HAMP"/>
    <property type="match status" value="1"/>
</dbReference>
<evidence type="ECO:0000256" key="11">
    <source>
        <dbReference type="ARBA" id="ARBA00023136"/>
    </source>
</evidence>
<keyword evidence="7" id="KW-0547">Nucleotide-binding</keyword>
<dbReference type="Pfam" id="PF06580">
    <property type="entry name" value="His_kinase"/>
    <property type="match status" value="1"/>
</dbReference>
<dbReference type="InterPro" id="IPR036890">
    <property type="entry name" value="HATPase_C_sf"/>
</dbReference>
<dbReference type="PANTHER" id="PTHR34220">
    <property type="entry name" value="SENSOR HISTIDINE KINASE YPDA"/>
    <property type="match status" value="1"/>
</dbReference>
<dbReference type="InterPro" id="IPR004358">
    <property type="entry name" value="Sig_transdc_His_kin-like_C"/>
</dbReference>
<feature type="domain" description="HAMP" evidence="14">
    <location>
        <begin position="348"/>
        <end position="400"/>
    </location>
</feature>
<accession>A0ABW3S4L3</accession>
<keyword evidence="9" id="KW-0067">ATP-binding</keyword>
<dbReference type="InterPro" id="IPR050640">
    <property type="entry name" value="Bact_2-comp_sensor_kinase"/>
</dbReference>
<keyword evidence="8 15" id="KW-0418">Kinase</keyword>
<dbReference type="EC" id="2.7.13.3" evidence="3"/>
<dbReference type="PRINTS" id="PR00344">
    <property type="entry name" value="BCTRLSENSOR"/>
</dbReference>
<proteinExistence type="predicted"/>
<dbReference type="SMART" id="SM00304">
    <property type="entry name" value="HAMP"/>
    <property type="match status" value="1"/>
</dbReference>
<feature type="transmembrane region" description="Helical" evidence="12">
    <location>
        <begin position="17"/>
        <end position="37"/>
    </location>
</feature>
<evidence type="ECO:0000256" key="4">
    <source>
        <dbReference type="ARBA" id="ARBA00022475"/>
    </source>
</evidence>
<evidence type="ECO:0000256" key="8">
    <source>
        <dbReference type="ARBA" id="ARBA00022777"/>
    </source>
</evidence>
<keyword evidence="12" id="KW-0812">Transmembrane</keyword>
<dbReference type="Gene3D" id="3.30.565.10">
    <property type="entry name" value="Histidine kinase-like ATPase, C-terminal domain"/>
    <property type="match status" value="1"/>
</dbReference>
<evidence type="ECO:0000256" key="6">
    <source>
        <dbReference type="ARBA" id="ARBA00022679"/>
    </source>
</evidence>
<keyword evidence="16" id="KW-1185">Reference proteome</keyword>
<dbReference type="InterPro" id="IPR005467">
    <property type="entry name" value="His_kinase_dom"/>
</dbReference>
<evidence type="ECO:0000313" key="15">
    <source>
        <dbReference type="EMBL" id="MFD1179432.1"/>
    </source>
</evidence>
<evidence type="ECO:0000313" key="16">
    <source>
        <dbReference type="Proteomes" id="UP001597262"/>
    </source>
</evidence>
<dbReference type="Pfam" id="PF02518">
    <property type="entry name" value="HATPase_c"/>
    <property type="match status" value="1"/>
</dbReference>
<dbReference type="Gene3D" id="6.10.340.10">
    <property type="match status" value="1"/>
</dbReference>
<comment type="subcellular location">
    <subcellularLocation>
        <location evidence="2">Cell membrane</location>
        <topology evidence="2">Multi-pass membrane protein</topology>
    </subcellularLocation>
</comment>
<dbReference type="InterPro" id="IPR003594">
    <property type="entry name" value="HATPase_dom"/>
</dbReference>
<evidence type="ECO:0000256" key="9">
    <source>
        <dbReference type="ARBA" id="ARBA00022840"/>
    </source>
</evidence>
<dbReference type="PROSITE" id="PS50109">
    <property type="entry name" value="HIS_KIN"/>
    <property type="match status" value="1"/>
</dbReference>
<keyword evidence="4" id="KW-1003">Cell membrane</keyword>
<keyword evidence="5" id="KW-0597">Phosphoprotein</keyword>
<dbReference type="InterPro" id="IPR003660">
    <property type="entry name" value="HAMP_dom"/>
</dbReference>
<evidence type="ECO:0000256" key="10">
    <source>
        <dbReference type="ARBA" id="ARBA00023012"/>
    </source>
</evidence>